<accession>A0A317W0K2</accession>
<dbReference type="AlphaFoldDB" id="A0A317W0K2"/>
<dbReference type="VEuPathDB" id="FungiDB:BO83DRAFT_355954"/>
<dbReference type="OrthoDB" id="4499271at2759"/>
<comment type="caution">
    <text evidence="1">The sequence shown here is derived from an EMBL/GenBank/DDBJ whole genome shotgun (WGS) entry which is preliminary data.</text>
</comment>
<proteinExistence type="predicted"/>
<dbReference type="GeneID" id="37051133"/>
<reference evidence="1" key="1">
    <citation type="submission" date="2016-12" db="EMBL/GenBank/DDBJ databases">
        <title>The genomes of Aspergillus section Nigri reveals drivers in fungal speciation.</title>
        <authorList>
            <consortium name="DOE Joint Genome Institute"/>
            <person name="Vesth T.C."/>
            <person name="Nybo J."/>
            <person name="Theobald S."/>
            <person name="Brandl J."/>
            <person name="Frisvad J.C."/>
            <person name="Nielsen K.F."/>
            <person name="Lyhne E.K."/>
            <person name="Kogle M.E."/>
            <person name="Kuo A."/>
            <person name="Riley R."/>
            <person name="Clum A."/>
            <person name="Nolan M."/>
            <person name="Lipzen A."/>
            <person name="Salamov A."/>
            <person name="Henrissat B."/>
            <person name="Wiebenga A."/>
            <person name="De vries R.P."/>
            <person name="Grigoriev I.V."/>
            <person name="Mortensen U.H."/>
            <person name="Andersen M.R."/>
            <person name="Baker S.E."/>
        </authorList>
    </citation>
    <scope>NUCLEOTIDE SEQUENCE</scope>
    <source>
        <strain evidence="1">CBS 122712</strain>
    </source>
</reference>
<sequence length="335" mass="38513">MSTPTSAPVSASMLTSLRAGLAIVLDTARALVPAPALPPDLSFIFLNPAKFPAYPSPELRRYVAWLLREAEVPAFLWGPEITRIYGSTNKVRYHLWAVKDEEMEKAVQVLDKAGLPPCRNGLRCTVFDPQYAKLPSPDHHYHTDHNYEQDGVTSGVYLYRKSRLFPSLPDPPLHDLEPNDRYYMLNSDERFPDWNIDASERSSEQKYPVIVPTPARYLEAICLLAVRYIEGQHSSIFWNAEKYRMMNLLGDRFVEVLQLSDLDEPWYEYCRRNVDRSHSDRVDDWRGRKYQVMIYAHLKEKGQLQPPETKEILQTRGLSSAIAEARGLFPDALLT</sequence>
<protein>
    <submittedName>
        <fullName evidence="1">Uncharacterized protein</fullName>
    </submittedName>
</protein>
<dbReference type="Proteomes" id="UP000246171">
    <property type="component" value="Unassembled WGS sequence"/>
</dbReference>
<keyword evidence="2" id="KW-1185">Reference proteome</keyword>
<dbReference type="EMBL" id="MSFU01000006">
    <property type="protein sequence ID" value="PWY78688.1"/>
    <property type="molecule type" value="Genomic_DNA"/>
</dbReference>
<gene>
    <name evidence="1" type="ORF">BO83DRAFT_355954</name>
</gene>
<dbReference type="RefSeq" id="XP_025390480.1">
    <property type="nucleotide sequence ID" value="XM_025529171.1"/>
</dbReference>
<evidence type="ECO:0000313" key="2">
    <source>
        <dbReference type="Proteomes" id="UP000246171"/>
    </source>
</evidence>
<organism evidence="1 2">
    <name type="scientific">Aspergillus eucalypticola (strain CBS 122712 / IBT 29274)</name>
    <dbReference type="NCBI Taxonomy" id="1448314"/>
    <lineage>
        <taxon>Eukaryota</taxon>
        <taxon>Fungi</taxon>
        <taxon>Dikarya</taxon>
        <taxon>Ascomycota</taxon>
        <taxon>Pezizomycotina</taxon>
        <taxon>Eurotiomycetes</taxon>
        <taxon>Eurotiomycetidae</taxon>
        <taxon>Eurotiales</taxon>
        <taxon>Aspergillaceae</taxon>
        <taxon>Aspergillus</taxon>
        <taxon>Aspergillus subgen. Circumdati</taxon>
    </lineage>
</organism>
<name>A0A317W0K2_ASPEC</name>
<evidence type="ECO:0000313" key="1">
    <source>
        <dbReference type="EMBL" id="PWY78688.1"/>
    </source>
</evidence>